<dbReference type="HOGENOM" id="CLU_2513943_0_0_1"/>
<accession>A0A0C2ZXP2</accession>
<dbReference type="InParanoid" id="A0A0C2ZXP2"/>
<name>A0A0C2ZXP2_9AGAM</name>
<proteinExistence type="predicted"/>
<protein>
    <submittedName>
        <fullName evidence="1">Uncharacterized protein</fullName>
    </submittedName>
</protein>
<evidence type="ECO:0000313" key="2">
    <source>
        <dbReference type="Proteomes" id="UP000053989"/>
    </source>
</evidence>
<evidence type="ECO:0000313" key="1">
    <source>
        <dbReference type="EMBL" id="KIM57227.1"/>
    </source>
</evidence>
<reference evidence="2" key="2">
    <citation type="submission" date="2015-01" db="EMBL/GenBank/DDBJ databases">
        <title>Evolutionary Origins and Diversification of the Mycorrhizal Mutualists.</title>
        <authorList>
            <consortium name="DOE Joint Genome Institute"/>
            <consortium name="Mycorrhizal Genomics Consortium"/>
            <person name="Kohler A."/>
            <person name="Kuo A."/>
            <person name="Nagy L.G."/>
            <person name="Floudas D."/>
            <person name="Copeland A."/>
            <person name="Barry K.W."/>
            <person name="Cichocki N."/>
            <person name="Veneault-Fourrey C."/>
            <person name="LaButti K."/>
            <person name="Lindquist E.A."/>
            <person name="Lipzen A."/>
            <person name="Lundell T."/>
            <person name="Morin E."/>
            <person name="Murat C."/>
            <person name="Riley R."/>
            <person name="Ohm R."/>
            <person name="Sun H."/>
            <person name="Tunlid A."/>
            <person name="Henrissat B."/>
            <person name="Grigoriev I.V."/>
            <person name="Hibbett D.S."/>
            <person name="Martin F."/>
        </authorList>
    </citation>
    <scope>NUCLEOTIDE SEQUENCE [LARGE SCALE GENOMIC DNA]</scope>
    <source>
        <strain evidence="2">Foug A</strain>
    </source>
</reference>
<organism evidence="1 2">
    <name type="scientific">Scleroderma citrinum Foug A</name>
    <dbReference type="NCBI Taxonomy" id="1036808"/>
    <lineage>
        <taxon>Eukaryota</taxon>
        <taxon>Fungi</taxon>
        <taxon>Dikarya</taxon>
        <taxon>Basidiomycota</taxon>
        <taxon>Agaricomycotina</taxon>
        <taxon>Agaricomycetes</taxon>
        <taxon>Agaricomycetidae</taxon>
        <taxon>Boletales</taxon>
        <taxon>Sclerodermatineae</taxon>
        <taxon>Sclerodermataceae</taxon>
        <taxon>Scleroderma</taxon>
    </lineage>
</organism>
<sequence>MCKWTHWDSLMRSLVSNIINDLLLNPSSYIHCTGYCNNKFLSCSTCCPCISLCKRIHTMRHLDAIRFSTIHSSFSSHKSNVRKEQ</sequence>
<dbReference type="AlphaFoldDB" id="A0A0C2ZXP2"/>
<keyword evidence="2" id="KW-1185">Reference proteome</keyword>
<dbReference type="Proteomes" id="UP000053989">
    <property type="component" value="Unassembled WGS sequence"/>
</dbReference>
<reference evidence="1 2" key="1">
    <citation type="submission" date="2014-04" db="EMBL/GenBank/DDBJ databases">
        <authorList>
            <consortium name="DOE Joint Genome Institute"/>
            <person name="Kuo A."/>
            <person name="Kohler A."/>
            <person name="Nagy L.G."/>
            <person name="Floudas D."/>
            <person name="Copeland A."/>
            <person name="Barry K.W."/>
            <person name="Cichocki N."/>
            <person name="Veneault-Fourrey C."/>
            <person name="LaButti K."/>
            <person name="Lindquist E.A."/>
            <person name="Lipzen A."/>
            <person name="Lundell T."/>
            <person name="Morin E."/>
            <person name="Murat C."/>
            <person name="Sun H."/>
            <person name="Tunlid A."/>
            <person name="Henrissat B."/>
            <person name="Grigoriev I.V."/>
            <person name="Hibbett D.S."/>
            <person name="Martin F."/>
            <person name="Nordberg H.P."/>
            <person name="Cantor M.N."/>
            <person name="Hua S.X."/>
        </authorList>
    </citation>
    <scope>NUCLEOTIDE SEQUENCE [LARGE SCALE GENOMIC DNA]</scope>
    <source>
        <strain evidence="1 2">Foug A</strain>
    </source>
</reference>
<dbReference type="EMBL" id="KN822104">
    <property type="protein sequence ID" value="KIM57227.1"/>
    <property type="molecule type" value="Genomic_DNA"/>
</dbReference>
<gene>
    <name evidence="1" type="ORF">SCLCIDRAFT_187299</name>
</gene>